<comment type="caution">
    <text evidence="1">The sequence shown here is derived from an EMBL/GenBank/DDBJ whole genome shotgun (WGS) entry which is preliminary data.</text>
</comment>
<evidence type="ECO:0000313" key="1">
    <source>
        <dbReference type="EMBL" id="KAK5996861.1"/>
    </source>
</evidence>
<keyword evidence="2" id="KW-1185">Reference proteome</keyword>
<reference evidence="1 2" key="1">
    <citation type="submission" date="2024-01" db="EMBL/GenBank/DDBJ databases">
        <title>Complete genome of Cladobotryum mycophilum ATHUM6906.</title>
        <authorList>
            <person name="Christinaki A.C."/>
            <person name="Myridakis A.I."/>
            <person name="Kouvelis V.N."/>
        </authorList>
    </citation>
    <scope>NUCLEOTIDE SEQUENCE [LARGE SCALE GENOMIC DNA]</scope>
    <source>
        <strain evidence="1 2">ATHUM6906</strain>
    </source>
</reference>
<organism evidence="1 2">
    <name type="scientific">Cladobotryum mycophilum</name>
    <dbReference type="NCBI Taxonomy" id="491253"/>
    <lineage>
        <taxon>Eukaryota</taxon>
        <taxon>Fungi</taxon>
        <taxon>Dikarya</taxon>
        <taxon>Ascomycota</taxon>
        <taxon>Pezizomycotina</taxon>
        <taxon>Sordariomycetes</taxon>
        <taxon>Hypocreomycetidae</taxon>
        <taxon>Hypocreales</taxon>
        <taxon>Hypocreaceae</taxon>
        <taxon>Cladobotryum</taxon>
    </lineage>
</organism>
<proteinExistence type="predicted"/>
<sequence length="271" mass="31373">MAITEEFGGVPWTFYSPDSPTIEIETDMQSGGFNTFATTLLTHHQTPMVVVLLRTIYTEESDTTFPVAIKALEQRMKQYYLHMNRFSYWGQRGEEKKKTDGSANEEVARRFRIEVFEDKDRLNFPSLAGASHSTIKSLVDYFNEWVKSVGGDPTDQYPVNPRLSGCLAVDSGALQSLLDMSKEEIPPLRVAVDTQEKMEWRDQIYAWVWFLDARDFGSYRGGEQEIEFRGWGKLDASDIPDCWFRKSHRTDKEGWMFAEKYLDEHGDFFYG</sequence>
<dbReference type="EMBL" id="JAVFKD010000002">
    <property type="protein sequence ID" value="KAK5996861.1"/>
    <property type="molecule type" value="Genomic_DNA"/>
</dbReference>
<evidence type="ECO:0000313" key="2">
    <source>
        <dbReference type="Proteomes" id="UP001338125"/>
    </source>
</evidence>
<protein>
    <submittedName>
        <fullName evidence="1">Uncharacterized protein</fullName>
    </submittedName>
</protein>
<accession>A0ABR0SYR7</accession>
<dbReference type="Proteomes" id="UP001338125">
    <property type="component" value="Unassembled WGS sequence"/>
</dbReference>
<name>A0ABR0SYR7_9HYPO</name>
<gene>
    <name evidence="1" type="ORF">PT974_02206</name>
</gene>